<accession>A0A552FC37</accession>
<reference evidence="2 3" key="1">
    <citation type="submission" date="2019-01" db="EMBL/GenBank/DDBJ databases">
        <title>Coherence of Microcystis species and biogeography revealed through population genomics.</title>
        <authorList>
            <person name="Perez-Carrascal O.M."/>
            <person name="Terrat Y."/>
            <person name="Giani A."/>
            <person name="Fortin N."/>
            <person name="Tromas N."/>
            <person name="Shapiro B.J."/>
        </authorList>
    </citation>
    <scope>NUCLEOTIDE SEQUENCE [LARGE SCALE GENOMIC DNA]</scope>
    <source>
        <strain evidence="2">Ma_QC_Ch_20071001_S25D</strain>
    </source>
</reference>
<dbReference type="Proteomes" id="UP000316958">
    <property type="component" value="Unassembled WGS sequence"/>
</dbReference>
<dbReference type="EMBL" id="SFBE01000375">
    <property type="protein sequence ID" value="TRU44283.1"/>
    <property type="molecule type" value="Genomic_DNA"/>
</dbReference>
<organism evidence="2 3">
    <name type="scientific">Microcystis aeruginosa Ma_QC_Ch_20071001_S25D</name>
    <dbReference type="NCBI Taxonomy" id="2486250"/>
    <lineage>
        <taxon>Bacteria</taxon>
        <taxon>Bacillati</taxon>
        <taxon>Cyanobacteriota</taxon>
        <taxon>Cyanophyceae</taxon>
        <taxon>Oscillatoriophycideae</taxon>
        <taxon>Chroococcales</taxon>
        <taxon>Microcystaceae</taxon>
        <taxon>Microcystis</taxon>
    </lineage>
</organism>
<evidence type="ECO:0000256" key="1">
    <source>
        <dbReference type="SAM" id="Phobius"/>
    </source>
</evidence>
<evidence type="ECO:0000313" key="3">
    <source>
        <dbReference type="Proteomes" id="UP000316958"/>
    </source>
</evidence>
<keyword evidence="1" id="KW-1133">Transmembrane helix</keyword>
<feature type="transmembrane region" description="Helical" evidence="1">
    <location>
        <begin position="55"/>
        <end position="73"/>
    </location>
</feature>
<keyword evidence="1" id="KW-0472">Membrane</keyword>
<comment type="caution">
    <text evidence="2">The sequence shown here is derived from an EMBL/GenBank/DDBJ whole genome shotgun (WGS) entry which is preliminary data.</text>
</comment>
<proteinExistence type="predicted"/>
<name>A0A552FC37_MICAE</name>
<sequence length="224" mass="25215">MLKLPRPSSGAAHSPIPFKQYVSITIWRYNCISLAKGTKLLSYFICYVNKVMKRFLLLFCVLVSFLLFISFEIDFSLSALALTRQQLEGPGQLLYQSRHSLRDDTGSAWQVVLFKRIKDEETLEISLRLVGFPEGIEFLHGERLTITTAKGEILAAKDAFAEKSPAANVGQYEMQDILPQLPVTEAIELSLPLEAPRQLNIPIPVLLEWQSLLFSANVRLFGLG</sequence>
<dbReference type="InterPro" id="IPR021469">
    <property type="entry name" value="DUF3122"/>
</dbReference>
<dbReference type="Pfam" id="PF11320">
    <property type="entry name" value="DUF3122"/>
    <property type="match status" value="1"/>
</dbReference>
<evidence type="ECO:0000313" key="2">
    <source>
        <dbReference type="EMBL" id="TRU44283.1"/>
    </source>
</evidence>
<protein>
    <submittedName>
        <fullName evidence="2">DUF3122 domain-containing protein</fullName>
    </submittedName>
</protein>
<gene>
    <name evidence="2" type="ORF">EWV57_22850</name>
</gene>
<dbReference type="AlphaFoldDB" id="A0A552FC37"/>
<keyword evidence="1" id="KW-0812">Transmembrane</keyword>